<evidence type="ECO:0000256" key="7">
    <source>
        <dbReference type="SAM" id="MobiDB-lite"/>
    </source>
</evidence>
<feature type="region of interest" description="Disordered" evidence="7">
    <location>
        <begin position="427"/>
        <end position="455"/>
    </location>
</feature>
<feature type="compositionally biased region" description="Low complexity" evidence="7">
    <location>
        <begin position="76"/>
        <end position="86"/>
    </location>
</feature>
<feature type="region of interest" description="Disordered" evidence="7">
    <location>
        <begin position="1779"/>
        <end position="1815"/>
    </location>
</feature>
<proteinExistence type="predicted"/>
<dbReference type="GO" id="GO:0042393">
    <property type="term" value="F:histone binding"/>
    <property type="evidence" value="ECO:0007669"/>
    <property type="project" value="TreeGrafter"/>
</dbReference>
<feature type="domain" description="GATA-type" evidence="8">
    <location>
        <begin position="1460"/>
        <end position="1483"/>
    </location>
</feature>
<evidence type="ECO:0000256" key="4">
    <source>
        <dbReference type="ARBA" id="ARBA00023067"/>
    </source>
</evidence>
<feature type="compositionally biased region" description="Polar residues" evidence="7">
    <location>
        <begin position="1499"/>
        <end position="1508"/>
    </location>
</feature>
<dbReference type="GO" id="GO:0000779">
    <property type="term" value="C:condensed chromosome, centromeric region"/>
    <property type="evidence" value="ECO:0007669"/>
    <property type="project" value="TreeGrafter"/>
</dbReference>
<evidence type="ECO:0000256" key="2">
    <source>
        <dbReference type="ARBA" id="ARBA00022618"/>
    </source>
</evidence>
<evidence type="ECO:0008006" key="12">
    <source>
        <dbReference type="Google" id="ProtNLM"/>
    </source>
</evidence>
<evidence type="ECO:0000313" key="11">
    <source>
        <dbReference type="Proteomes" id="UP001489004"/>
    </source>
</evidence>
<sequence length="1815" mass="188629">MTLATSSSLAHILMLYGHEAQDQPYVHVIQVLSIFDRMITASLLKVLRHHNVPQAAGPAKQAGEDVDMDDGEAEEGPSSSAGGSQQQQQCAAVISNLATLLQEFGLRDQPDTLRTFADSFAEIARSPSASEAVVEACFKVLMALVRPIHGSLRETSAMVLRQLTAGVLGLAEARAGSADTSKAGSASAPDRRALAIRERILQFANDVVQHTSAAKDAVAALARHVILKAPDRAEYRALAAEAAVALVAHLPAAEQHTFVMFVARLSRTPKVSQRLLAVELAPVLLHAFPDPFAPSAIIEAPVPSGTPASTRGRPEVPNTGSTSRGTPAAAEDDAQLPEAEPVTAAGGQAEPAGAPATWGMVCIAVLVQRCSDKAAAVRGKALGHLASVITTLAPGDGGDAPSQRLFRQALALANSVRMASPLSGQTPAIISPPVISPANAEDPTGTPMDDNTPAGIAMRNAAMGTGAQAHKKKRGLHRALLESAFQTAARGNLSTADLDVEPLVHLARRRSGDEKAGVRKAALQLLEALLVLKATGVGGADPELPTEADITAIEAATADALVTVRKVGLSAASRLLRELPYETAMAELWVRAALPMVRDVEASMQEQLLDQFHDLIIARAATAAATGRDKAPTPAALAAAALLRPILADPSAPSWLFLQECWQRLKQREAGSGADEEGALLLRVIANAAARFPPDQAAQLAADLLQAVRTFALPPAAAAAHVAALSQLSQAQNSGEQAGQLGTMDAWGGDVCRAAEGLLGGYVEHYGESAARANAAMTPEDWQAATALFIVGEVALLRSCKPSGRLVVLVQALTSPKLASAPSAASQQGASQAFSEGSEVPGAVQAHAWVTLGKLCLTDEPLAKKCVPLLVQELRRASTPAVRNNIMVALADLCIQYTALVDTHVPRLAACLSDPNELVRRQALALLANLLQKDYVKWRGPLFHRFLLALVDDSPSVCALAEFLLGDTLASKAPLLAYNHFVESLFVLNDCRAGLHGGGVHAAAMAQADELPASQGEPGEPGANLKGASPRARAKRGAIYKALLRRMAPEHKFATAAKLCSEVLGGVADGLLPLEECEGVLGDTLRILASKHIKVSTSRAAADEEEPSAASVVGAAKGKLVSAMMKKHLVEGVVPVLIELKRLLEGLRHHLLGDLMTCIRALLKDYKTEIEDILVGDKQLAKEIMYDMRQADAARQAAAKSAAAATAGGPAGPSAAAADPLDAASMLPAAVPAQQPQQQGASGRRNVGNEGGSGADGPHSMVRPAAAPAEGSPWRSASKARPGSLPAGVMPGSAPAHPISSYKTPHPGSSQPSGAAAGEPGSASRTDGGGATAVGTPLSVPRLRTHGRSRGSASPARTAALKQVEAQASRLKLTSTAAPDTMAFPDENASDPNRPADIVLPSPDRPHTAKPWNVPPETSQSCGDALDEAPANDRGVSNGMAADGLTAKQPASGQGVPAAWRRGPEGKERLCNACGVRFLHKGSLEGYFPKFNDEDDHVSSASGTSQGGRKQAADGGGSGQAGEATSWVELVEAAAKLGPDNWRDVASLVHRALIAASQDPACQGTSIMAELQRAQGLLWANREAGVKLLRELLDAEVLMLLGGLSGETAVADTGRSHEPARASAEQDAKASPQPWFELLDRIKKVKAGQADAICMLLDSAIRSASSDPNCPAQVVPALHAAAVTLETVSVLAAKRAIASVREAYTPQWAYCSECGKARLATRRLPPWADFKCGDAAALLPSRTCEDAQDDEQDWFVPDQQPGPRPAAVSGVVRPSMVKVANSHDVAQTGPSSSGQASSACPACNQNSTGRLTTAR</sequence>
<protein>
    <recommendedName>
        <fullName evidence="12">Condensin complex subunit 1 C-terminal domain-containing protein</fullName>
    </recommendedName>
</protein>
<evidence type="ECO:0000256" key="3">
    <source>
        <dbReference type="ARBA" id="ARBA00022776"/>
    </source>
</evidence>
<feature type="region of interest" description="Disordered" evidence="7">
    <location>
        <begin position="1495"/>
        <end position="1523"/>
    </location>
</feature>
<dbReference type="InterPro" id="IPR013088">
    <property type="entry name" value="Znf_NHR/GATA"/>
</dbReference>
<dbReference type="InterPro" id="IPR011989">
    <property type="entry name" value="ARM-like"/>
</dbReference>
<feature type="region of interest" description="Disordered" evidence="7">
    <location>
        <begin position="303"/>
        <end position="351"/>
    </location>
</feature>
<keyword evidence="4" id="KW-0226">DNA condensation</keyword>
<evidence type="ECO:0000256" key="1">
    <source>
        <dbReference type="ARBA" id="ARBA00004123"/>
    </source>
</evidence>
<feature type="compositionally biased region" description="Acidic residues" evidence="7">
    <location>
        <begin position="64"/>
        <end position="75"/>
    </location>
</feature>
<evidence type="ECO:0000313" key="10">
    <source>
        <dbReference type="EMBL" id="KAK9813253.1"/>
    </source>
</evidence>
<dbReference type="PANTHER" id="PTHR14222:SF1">
    <property type="entry name" value="CONDENSIN-2 COMPLEX SUBUNIT D3"/>
    <property type="match status" value="1"/>
</dbReference>
<evidence type="ECO:0000256" key="5">
    <source>
        <dbReference type="ARBA" id="ARBA00023242"/>
    </source>
</evidence>
<feature type="compositionally biased region" description="Low complexity" evidence="7">
    <location>
        <begin position="427"/>
        <end position="438"/>
    </location>
</feature>
<comment type="subcellular location">
    <subcellularLocation>
        <location evidence="1">Nucleus</location>
    </subcellularLocation>
</comment>
<dbReference type="PANTHER" id="PTHR14222">
    <property type="entry name" value="CONDENSIN"/>
    <property type="match status" value="1"/>
</dbReference>
<feature type="region of interest" description="Disordered" evidence="7">
    <location>
        <begin position="1011"/>
        <end position="1031"/>
    </location>
</feature>
<keyword evidence="3" id="KW-0498">Mitosis</keyword>
<keyword evidence="2" id="KW-0132">Cell division</keyword>
<dbReference type="Gene3D" id="3.30.50.10">
    <property type="entry name" value="Erythroid Transcription Factor GATA-1, subunit A"/>
    <property type="match status" value="1"/>
</dbReference>
<feature type="region of interest" description="Disordered" evidence="7">
    <location>
        <begin position="1231"/>
        <end position="1423"/>
    </location>
</feature>
<dbReference type="GO" id="GO:0051301">
    <property type="term" value="P:cell division"/>
    <property type="evidence" value="ECO:0007669"/>
    <property type="project" value="UniProtKB-KW"/>
</dbReference>
<gene>
    <name evidence="10" type="ORF">WJX72_011494</name>
</gene>
<name>A0AAW1PXB0_9CHLO</name>
<evidence type="ECO:0000256" key="6">
    <source>
        <dbReference type="ARBA" id="ARBA00023306"/>
    </source>
</evidence>
<evidence type="ECO:0000259" key="8">
    <source>
        <dbReference type="Pfam" id="PF00320"/>
    </source>
</evidence>
<reference evidence="10 11" key="1">
    <citation type="journal article" date="2024" name="Nat. Commun.">
        <title>Phylogenomics reveals the evolutionary origins of lichenization in chlorophyte algae.</title>
        <authorList>
            <person name="Puginier C."/>
            <person name="Libourel C."/>
            <person name="Otte J."/>
            <person name="Skaloud P."/>
            <person name="Haon M."/>
            <person name="Grisel S."/>
            <person name="Petersen M."/>
            <person name="Berrin J.G."/>
            <person name="Delaux P.M."/>
            <person name="Dal Grande F."/>
            <person name="Keller J."/>
        </authorList>
    </citation>
    <scope>NUCLEOTIDE SEQUENCE [LARGE SCALE GENOMIC DNA]</scope>
    <source>
        <strain evidence="10 11">SAG 2043</strain>
    </source>
</reference>
<dbReference type="GO" id="GO:0007076">
    <property type="term" value="P:mitotic chromosome condensation"/>
    <property type="evidence" value="ECO:0007669"/>
    <property type="project" value="InterPro"/>
</dbReference>
<organism evidence="10 11">
    <name type="scientific">[Myrmecia] bisecta</name>
    <dbReference type="NCBI Taxonomy" id="41462"/>
    <lineage>
        <taxon>Eukaryota</taxon>
        <taxon>Viridiplantae</taxon>
        <taxon>Chlorophyta</taxon>
        <taxon>core chlorophytes</taxon>
        <taxon>Trebouxiophyceae</taxon>
        <taxon>Trebouxiales</taxon>
        <taxon>Trebouxiaceae</taxon>
        <taxon>Myrmecia</taxon>
    </lineage>
</organism>
<feature type="domain" description="Condensin complex subunit 1 C-terminal" evidence="9">
    <location>
        <begin position="882"/>
        <end position="991"/>
    </location>
</feature>
<dbReference type="GO" id="GO:0043565">
    <property type="term" value="F:sequence-specific DNA binding"/>
    <property type="evidence" value="ECO:0007669"/>
    <property type="project" value="InterPro"/>
</dbReference>
<dbReference type="Pfam" id="PF12717">
    <property type="entry name" value="Cnd1"/>
    <property type="match status" value="1"/>
</dbReference>
<dbReference type="InterPro" id="IPR016024">
    <property type="entry name" value="ARM-type_fold"/>
</dbReference>
<comment type="caution">
    <text evidence="10">The sequence shown here is derived from an EMBL/GenBank/DDBJ whole genome shotgun (WGS) entry which is preliminary data.</text>
</comment>
<dbReference type="InterPro" id="IPR026971">
    <property type="entry name" value="CND1/NCAPD3"/>
</dbReference>
<accession>A0AAW1PXB0</accession>
<dbReference type="EMBL" id="JALJOR010000008">
    <property type="protein sequence ID" value="KAK9813253.1"/>
    <property type="molecule type" value="Genomic_DNA"/>
</dbReference>
<dbReference type="Gene3D" id="1.25.10.10">
    <property type="entry name" value="Leucine-rich Repeat Variant"/>
    <property type="match status" value="1"/>
</dbReference>
<feature type="region of interest" description="Disordered" evidence="7">
    <location>
        <begin position="54"/>
        <end position="86"/>
    </location>
</feature>
<dbReference type="Proteomes" id="UP001489004">
    <property type="component" value="Unassembled WGS sequence"/>
</dbReference>
<dbReference type="InterPro" id="IPR000679">
    <property type="entry name" value="Znf_GATA"/>
</dbReference>
<feature type="region of interest" description="Disordered" evidence="7">
    <location>
        <begin position="1436"/>
        <end position="1460"/>
    </location>
</feature>
<keyword evidence="11" id="KW-1185">Reference proteome</keyword>
<feature type="compositionally biased region" description="Polar residues" evidence="7">
    <location>
        <begin position="1784"/>
        <end position="1815"/>
    </location>
</feature>
<dbReference type="GO" id="GO:0006355">
    <property type="term" value="P:regulation of DNA-templated transcription"/>
    <property type="evidence" value="ECO:0007669"/>
    <property type="project" value="InterPro"/>
</dbReference>
<dbReference type="GO" id="GO:0010032">
    <property type="term" value="P:meiotic chromosome condensation"/>
    <property type="evidence" value="ECO:0007669"/>
    <property type="project" value="TreeGrafter"/>
</dbReference>
<dbReference type="InterPro" id="IPR032682">
    <property type="entry name" value="Cnd1_C"/>
</dbReference>
<evidence type="ECO:0000259" key="9">
    <source>
        <dbReference type="Pfam" id="PF12717"/>
    </source>
</evidence>
<dbReference type="GO" id="GO:0000796">
    <property type="term" value="C:condensin complex"/>
    <property type="evidence" value="ECO:0007669"/>
    <property type="project" value="TreeGrafter"/>
</dbReference>
<dbReference type="GO" id="GO:0008270">
    <property type="term" value="F:zinc ion binding"/>
    <property type="evidence" value="ECO:0007669"/>
    <property type="project" value="InterPro"/>
</dbReference>
<dbReference type="SUPFAM" id="SSF48371">
    <property type="entry name" value="ARM repeat"/>
    <property type="match status" value="1"/>
</dbReference>
<dbReference type="Pfam" id="PF00320">
    <property type="entry name" value="GATA"/>
    <property type="match status" value="1"/>
</dbReference>
<keyword evidence="6" id="KW-0131">Cell cycle</keyword>
<feature type="compositionally biased region" description="Low complexity" evidence="7">
    <location>
        <begin position="1305"/>
        <end position="1324"/>
    </location>
</feature>
<dbReference type="GO" id="GO:0005634">
    <property type="term" value="C:nucleus"/>
    <property type="evidence" value="ECO:0007669"/>
    <property type="project" value="UniProtKB-SubCell"/>
</dbReference>
<keyword evidence="5" id="KW-0539">Nucleus</keyword>